<accession>A0ABY6W7H2</accession>
<dbReference type="InterPro" id="IPR011050">
    <property type="entry name" value="Pectin_lyase_fold/virulence"/>
</dbReference>
<dbReference type="GO" id="GO:0016787">
    <property type="term" value="F:hydrolase activity"/>
    <property type="evidence" value="ECO:0007669"/>
    <property type="project" value="UniProtKB-KW"/>
</dbReference>
<protein>
    <submittedName>
        <fullName evidence="2">tRNA nuclease CdiA-2</fullName>
        <ecNumber evidence="2">3.1.-.-</ecNumber>
    </submittedName>
</protein>
<name>A0ABY6W7H2_9BURK</name>
<gene>
    <name evidence="2" type="primary">cdiA2_3</name>
    <name evidence="2" type="ORF">PCA20602_03639</name>
</gene>
<proteinExistence type="predicted"/>
<dbReference type="SUPFAM" id="SSF51126">
    <property type="entry name" value="Pectin lyase-like"/>
    <property type="match status" value="1"/>
</dbReference>
<dbReference type="SMART" id="SM00912">
    <property type="entry name" value="Haemagg_act"/>
    <property type="match status" value="1"/>
</dbReference>
<organism evidence="2 3">
    <name type="scientific">Pandoraea capi</name>
    <dbReference type="NCBI Taxonomy" id="2508286"/>
    <lineage>
        <taxon>Bacteria</taxon>
        <taxon>Pseudomonadati</taxon>
        <taxon>Pseudomonadota</taxon>
        <taxon>Betaproteobacteria</taxon>
        <taxon>Burkholderiales</taxon>
        <taxon>Burkholderiaceae</taxon>
        <taxon>Pandoraea</taxon>
    </lineage>
</organism>
<dbReference type="Pfam" id="PF05860">
    <property type="entry name" value="TPS"/>
    <property type="match status" value="1"/>
</dbReference>
<dbReference type="EMBL" id="CABPRV010000009">
    <property type="protein sequence ID" value="VVE30749.1"/>
    <property type="molecule type" value="Genomic_DNA"/>
</dbReference>
<keyword evidence="2" id="KW-0378">Hydrolase</keyword>
<dbReference type="InterPro" id="IPR008638">
    <property type="entry name" value="FhaB/CdiA-like_TPS"/>
</dbReference>
<dbReference type="EC" id="3.1.-.-" evidence="2"/>
<dbReference type="Gene3D" id="2.160.20.10">
    <property type="entry name" value="Single-stranded right-handed beta-helix, Pectin lyase-like"/>
    <property type="match status" value="1"/>
</dbReference>
<keyword evidence="3" id="KW-1185">Reference proteome</keyword>
<dbReference type="InterPro" id="IPR012334">
    <property type="entry name" value="Pectin_lyas_fold"/>
</dbReference>
<reference evidence="2 3" key="1">
    <citation type="submission" date="2019-08" db="EMBL/GenBank/DDBJ databases">
        <authorList>
            <person name="Peeters C."/>
        </authorList>
    </citation>
    <scope>NUCLEOTIDE SEQUENCE [LARGE SCALE GENOMIC DNA]</scope>
    <source>
        <strain evidence="2 3">LMG 20602</strain>
    </source>
</reference>
<dbReference type="Proteomes" id="UP000366065">
    <property type="component" value="Unassembled WGS sequence"/>
</dbReference>
<feature type="domain" description="Filamentous haemagglutinin FhaB/tRNA nuclease CdiA-like TPS" evidence="1">
    <location>
        <begin position="122"/>
        <end position="245"/>
    </location>
</feature>
<dbReference type="NCBIfam" id="TIGR01901">
    <property type="entry name" value="adhes_NPXG"/>
    <property type="match status" value="1"/>
</dbReference>
<sequence>MKATSREIIEVGNHVRQSTEVDDSTPLPGLDEKPAIRLWQRAIAASVALTLLVSPISVTFELSQSAARELAANRPGFDETALTVLRSLATLRVHVGMREAMAAPITDPTAPVVFAPKITTSGAGVPVVNITAPNAAGISLNQYQSFNVDAAGLILNNSLLNGTSLNGGAIAANPNLTGRTASTIVNQVTSSGSAYASALNGPLEVFGAPATVIIANPNGISVRGAGFTNTIGVTLTTGTPQFLTGPGGTPTDFTHATALGYNVTSGHIQLEGNAGVNGPGSGIEGTVGSIDLIGQTVGVNAPLYAGTRINVITGNQQVLTGSVDGTGTRYVTASNGAANTAQAVQSALANGGNGQAFAIDATRFGAMTAGQIQVIGTTAGLGVRMAGDLASTAGDLTLSSGGDLTVANHAAQQQVQMTSGGNVALTGTGLGETGYRLTASGDVSSTGSLQSGKAMDLRAGGNLTLANLQSNDSTTLNAGKALTLKEAQVGGDLSLATQDASLGDIRLTGPVTVAGTLAANAARSLVVTDSTGANGNVTVVTGGDFQIAQGARLTGHSAVSTQSTGDTRIDGTLASGAQLDMTSKGGLDVQGDIASTGTARLSADGALNVDGTLLGQADAALSAGTDITGKGKLAFGTTAMLRADRDVSLTGTLLAGLLDVEAKNSLLLNDMQSTGTAVLRALGTAGGGDIALQGKVSFYSAAALDAARDILINGTTAGGGAVTLNAARNVGVAGSLQTAGTTKTLSITAGNAITVPGAIEASADLKANAGTTLDVAGSATAAGDVNLQSGGDLRVAGNVSGQRLGTIDAGGNLDITGGAHFLGNTSLTSGANATLSGKLQTANLVVTSRNAVTLGDVQAGGTLDVMANGLDGSGDIRVAGPLASFGVATLRAARDMLVTSTGSIAANDKLGVTAGRDVRIDGGVTAVGDVAMTASSGNLSTTANLSTNSQLTLNAGQTVTLGAPQTSAIGNASVTAGQDIVLGGALVGLAGVMQAGRDLVGAGASAFTDTAKLSANRDVNLSGVLQGNGVSVTAGNSATVSSVTSNGAFTVSASGNAGGGDVVVNGTSNVVGGVQASAARDVTVAGTLATGDTATLTGARDVNVTGTVQAAKDIVLTATQGSVNQQGKLGVGNRLGVSAGTDVAMGGETVVSGDTTLTSGRDTIVTGTINGQGTGRIDAGRDVSGAGTASFTGAFDVSATRDVAHDGLLQGGGLTITAGNNVAVRNAESTAALTLTASGLAGGGDITVNGGTGASGVVSLKAARDIGVTGTLGGGGTTTLDAQRDIKVTGAIQSVGDALLTARGGSVLASGGISGGGNVSIGAAQDVVLGASTSALRDIAVNAGRDLQLGAVLVGVNANLTAGRTLLDAGDGSGKAVFTGTATLASAGDTKLTGGVQANGIDVTAGGNATLGVLNSAAGIKVTTTGTAGAQGVLGGPGDIVFNGAVSSPNAFLATAARDVLLAGSVTCGAACELIAQRNLSVTGSALTLGDLSLLTRTGDLAISGDITTAGALLATSGGNASLGGKLNLQGDLRASAANDLTLAGQTSVQGIGALRAGNDINGDGATVFGSDVTLNAGRNTALTGTLSGKNVDIHAANDAGLHNVQATQSLTVTADGTAGGGDVGVSGDAVALGTVTMTGARDVSVTGKTVGGDNVTLTATSGDIRLQGDTASERNLTLTASNGAISTGNVGAQGDLSVNAGKSLTMQGDTTANGLVRLISGGDMTLGNVRGVAADVADAVAGVLKAGGNLNATSLTFGNGGLTTTSGKATQVTGAVVAGNALTMSTSGDLSVGSVQAGKSAALTAGGTGDVRVTGDIATGNGLTIGAGRDVVLGGAVTAGDGVTVTAARDLSVVGALSANQDIALTATGGNLTLAGPITAIKNFAATAGGALALGSAQTSGQTVGQINGDTTLTSGGAMTLNGHLIGKGLATLQSGGDIAGTNAALTFGKDVAITSGGKLTLGSVDTAGDLGIKAQGDASLGALTSMGKLTLASTAGGLTLGKTLVGGTLDATAATYLSALQGLSSMGAMTLTAQSGNLSVVDVSGNDTVTLHAGQTLTMGGTNTVVGDMALTGGNVVITGATTASKAFTATATDSFDASGGQLFVTNGAKLAGARVDTGAMIVGGSLDVTATQWIRTHGLALINGATTFDAGTGTFTNSTGASVLSAGPLSIRAGNIVNQLGGQLASTKALTLNATGNITNAGLMNGDTTSVTGGGALTNSGTLLGANGVTLNVGGLNNNGGMILAGDVTSATPASADLALTVNGSDTVTTAGGELAATRNLAASMRAATFDVTGGALQAGGTMSITANAINNTGMLQLGGANVSLTGLASFINSGTIQGNGALTLSSNGWFTNIGSVIGGSDVTVNAALINGAGATIHADRDLSLTGDVVNSGVIEANRNLSVTGGNFTNIGAKTQAAGDITFNMPGTLNNIGGTIIAGNNLTVNAGAVVNDQAAGSGAVTTTTTVVDPSLIWSAVIGMRSSMLSEGPGGGEGDMNVRWKNVSATATLGDLLSPTGVTLEGKRDDVSPWTGDRCSGVTGSLLACNAGTAAPVTGSGTFYMNKLRGSRMVGDNAVDYDYWQMSGAPIPGAQASVAIALPTVNQTSTVMQMGAAGVMIAGGDISLTTASLSNKGGQIAAGRNMTLNVGSLSNGAVSPTTTSNVVNSVDQGQYSAFLAQLASLGTIEVPAYQNQNLGDAQQAHQLVSFSIATGSAAPTSTSTISWSTSLGLITAANTLNLYGGNLVNEGMIYAQNNVNIFAASVTNQGGNTQQFSSQAGCAAGTSNIACYRGNDVRGQNPNTTSFTFAQNNAAIIAGNNLTIAAGTINNKYGDLIAGHDLVIGGVGSSATGTTAADSLTNTSGNILAGNNLTLNVAGGIINTLPPPVQVHENYGKLEKYSGCMTAGGYKESYCEAYVDQQSGNSSIIGAGNNLTINAGSLTNVGSLITAGLNATINVSGPVVNSAQTLNAYWHSHWVQETGMFESDKRHDVWSCGSAAECTSLYGDAYTSVGGVINPPTPVGNIAATIQAPNLTVTSGGQIVNVGNVVGQSVSLTGTSLINGITTANTYTPQVGNAPQVISLAPANGGLNLTIPASLGGAGSSILTGATGQQNGPSYIVGGLGATLDPVSPQVLISNLPASLQPSTTTFYFSPQQEAIQLQQAALTQTGKASFINGLSTDSTSQLTVNDQQKLVLYGNAVEYAKTNNIQLGQALTPEQVAGLSQPMLWYVEQTVPEPGCAATGNAKCPTVTALMPQVYLPENFTALSAGGQILASNDLSLNFGSTATGGSILNTGSITSGGSLTVNTGTLTNRANVVDVGEIWSYIQDAGYLKTTGTMVQPGGFMSAAAGGLTLNVDQFNQIGGALQLLGQNGEVDQAATQAFIAGVAAQLGDNFVQQTLQNDLHTDFVKQGGNFGIQQVGMIVAAVAMSAVLGPMFSAMVGNLAGATAGTATMMAAAGTTAEGIAIGAGLGNIALSAGLTAMTSSAFTQLATTGSINFGSVVTSGLSGAITAGLLNGITYTAGEGLGVTTLGGSSNSLSSLAGVNPSYVGGTAGNAAATTADKLLSQGLAIFGQSAIQAGVQSTIQGGSFLDALKTSGVSNLSAALAYQIGSLGPETLGQLGYVGAHAALGCASSAASGTGCGGGAIGAATSAVLSPLLRDALYNGAETVTYTDNGDGTITKTVSYDNTAINAGIALMAGLSGAGLSGLLGQNPNAGATAAQNEATNNALSGKYQYLTAQKQACSGQSMNCYRDTLTATQTAYIQAKLDVATQCVPGGDSAACQTARNDVAQLYLNGQSLQQFVQNTPDCQTTGCVAATTVGSGVLGLVGGWLIGRLIVGARGVFTRPAGAGASNSAGVSAGGDIDLPNVYVNQNQSSAGATVSALQQTKNLFSSNSPGTINIGGVSFSEAPNVGNAAIFAGATESQVQAYFLELVGIAKMPPARVIPGKGTIYVVNTPNGNFTLRDFSTSSSQTGQAWTIDIPKAATGTTYNPEIKFVR</sequence>
<dbReference type="RefSeq" id="WP_150722421.1">
    <property type="nucleotide sequence ID" value="NZ_CABPRV010000009.1"/>
</dbReference>
<evidence type="ECO:0000313" key="3">
    <source>
        <dbReference type="Proteomes" id="UP000366065"/>
    </source>
</evidence>
<evidence type="ECO:0000313" key="2">
    <source>
        <dbReference type="EMBL" id="VVE30749.1"/>
    </source>
</evidence>
<comment type="caution">
    <text evidence="2">The sequence shown here is derived from an EMBL/GenBank/DDBJ whole genome shotgun (WGS) entry which is preliminary data.</text>
</comment>
<evidence type="ECO:0000259" key="1">
    <source>
        <dbReference type="SMART" id="SM00912"/>
    </source>
</evidence>